<dbReference type="Proteomes" id="UP000245880">
    <property type="component" value="Unassembled WGS sequence"/>
</dbReference>
<dbReference type="AlphaFoldDB" id="A0A316AR03"/>
<name>A0A316AR03_9BACT</name>
<accession>A0A316AR03</accession>
<reference evidence="1 2" key="1">
    <citation type="submission" date="2018-03" db="EMBL/GenBank/DDBJ databases">
        <title>Genomic Encyclopedia of Archaeal and Bacterial Type Strains, Phase II (KMG-II): from individual species to whole genera.</title>
        <authorList>
            <person name="Goeker M."/>
        </authorList>
    </citation>
    <scope>NUCLEOTIDE SEQUENCE [LARGE SCALE GENOMIC DNA]</scope>
    <source>
        <strain evidence="1 2">DSM 100346</strain>
    </source>
</reference>
<dbReference type="OrthoDB" id="594666at2"/>
<evidence type="ECO:0000313" key="1">
    <source>
        <dbReference type="EMBL" id="PWJ59220.1"/>
    </source>
</evidence>
<proteinExistence type="predicted"/>
<keyword evidence="2" id="KW-1185">Reference proteome</keyword>
<gene>
    <name evidence="1" type="ORF">CLV98_10252</name>
</gene>
<sequence>MSIVEKEMFGDLVSNPSKLDQHIIPHLEDTVDRFPFCQIGYSLLAKATASTQSESFSKYKPRAAAYALSRVALQQLVENSEERLADPIQERAIEHALLLDTEVVVPEPFALEEESLEKPITDEQKKQKQIIEGFMRKNPRIARQENDLEPVSLDLNGRLAHRGGSSIDTEAFAKILINQGKIDKAKDVYQKLILKNPEKRNYFAKKLGELNRLA</sequence>
<evidence type="ECO:0008006" key="3">
    <source>
        <dbReference type="Google" id="ProtNLM"/>
    </source>
</evidence>
<organism evidence="1 2">
    <name type="scientific">Dyadobacter jejuensis</name>
    <dbReference type="NCBI Taxonomy" id="1082580"/>
    <lineage>
        <taxon>Bacteria</taxon>
        <taxon>Pseudomonadati</taxon>
        <taxon>Bacteroidota</taxon>
        <taxon>Cytophagia</taxon>
        <taxon>Cytophagales</taxon>
        <taxon>Spirosomataceae</taxon>
        <taxon>Dyadobacter</taxon>
    </lineage>
</organism>
<dbReference type="RefSeq" id="WP_109673126.1">
    <property type="nucleotide sequence ID" value="NZ_QGDT01000002.1"/>
</dbReference>
<protein>
    <recommendedName>
        <fullName evidence="3">Tetratricopeptide repeat protein</fullName>
    </recommendedName>
</protein>
<dbReference type="EMBL" id="QGDT01000002">
    <property type="protein sequence ID" value="PWJ59220.1"/>
    <property type="molecule type" value="Genomic_DNA"/>
</dbReference>
<comment type="caution">
    <text evidence="1">The sequence shown here is derived from an EMBL/GenBank/DDBJ whole genome shotgun (WGS) entry which is preliminary data.</text>
</comment>
<evidence type="ECO:0000313" key="2">
    <source>
        <dbReference type="Proteomes" id="UP000245880"/>
    </source>
</evidence>